<name>A0A840C376_9RHOB</name>
<feature type="signal peptide" evidence="2">
    <location>
        <begin position="1"/>
        <end position="32"/>
    </location>
</feature>
<dbReference type="InterPro" id="IPR047589">
    <property type="entry name" value="DUF11_rpt"/>
</dbReference>
<dbReference type="InterPro" id="IPR013783">
    <property type="entry name" value="Ig-like_fold"/>
</dbReference>
<evidence type="ECO:0000256" key="1">
    <source>
        <dbReference type="SAM" id="MobiDB-lite"/>
    </source>
</evidence>
<keyword evidence="4" id="KW-1185">Reference proteome</keyword>
<evidence type="ECO:0000313" key="3">
    <source>
        <dbReference type="EMBL" id="MBB4020311.1"/>
    </source>
</evidence>
<dbReference type="EMBL" id="JACIEQ010000001">
    <property type="protein sequence ID" value="MBB4020311.1"/>
    <property type="molecule type" value="Genomic_DNA"/>
</dbReference>
<dbReference type="RefSeq" id="WP_054538528.1">
    <property type="nucleotide sequence ID" value="NZ_JACIEQ010000001.1"/>
</dbReference>
<dbReference type="Gene3D" id="2.60.40.10">
    <property type="entry name" value="Immunoglobulins"/>
    <property type="match status" value="1"/>
</dbReference>
<comment type="caution">
    <text evidence="3">The sequence shown here is derived from an EMBL/GenBank/DDBJ whole genome shotgun (WGS) entry which is preliminary data.</text>
</comment>
<feature type="chain" id="PRO_5032334297" evidence="2">
    <location>
        <begin position="33"/>
        <end position="1915"/>
    </location>
</feature>
<dbReference type="NCBIfam" id="TIGR01451">
    <property type="entry name" value="B_ant_repeat"/>
    <property type="match status" value="1"/>
</dbReference>
<feature type="region of interest" description="Disordered" evidence="1">
    <location>
        <begin position="369"/>
        <end position="394"/>
    </location>
</feature>
<proteinExistence type="predicted"/>
<dbReference type="Proteomes" id="UP000585681">
    <property type="component" value="Unassembled WGS sequence"/>
</dbReference>
<reference evidence="3" key="1">
    <citation type="submission" date="2020-08" db="EMBL/GenBank/DDBJ databases">
        <title>Genomic Encyclopedia of Type Strains, Phase IV (KMG-IV): sequencing the most valuable type-strain genomes for metagenomic binning, comparative biology and taxonomic classification.</title>
        <authorList>
            <person name="Goeker M."/>
        </authorList>
    </citation>
    <scope>NUCLEOTIDE SEQUENCE [LARGE SCALE GENOMIC DNA]</scope>
    <source>
        <strain evidence="3">DSM 105040</strain>
    </source>
</reference>
<sequence>MRSFLQTIGARATISVRAAALMLALLPQTAAADPAPAGALIRNIAQTSYFNTALGIVETVLSNAVEARVAAVADIEVIGYSDLLLTRGAMAQYYFEVLNTGNVPLEAALAVEDRAGAGLIGEARLVPDLNGNGRIDEGEAAFDLSTPFSLLAGERVQLIYEFRVSFNAAPGATLGSTLTVTATTAEGATADADLAGEALGVTKIVSGALELEKEQSIRETDTAALLTYTLRLRNNSELDVPGYSAIGDAPIRIDGEVRSGVLVRDAIPLNTTFVSIADPGGLLPLFHRSGDAPQDYRTAQPGVAGEIDAVAFFMEGDYPVGHASDPAFSVRLPAALGDVSIANTAATFLEGEDSGIVLASNTTVYSRENSGSGELRFESPETGAAQPHASPGSDTRLRLTAGGCNLSAGVDSAVITVRSVLTGDVETLTATEIAPNAGVFLTAALPLARMELALAGDNVMATEHGDRLVAATQCAGAALEDDLLINPGNFLFNSVTNAPIDGIAIALVDAATGAELARSMTDPRGFFAFGDMPAGRYRYAVVDAPAWEFPSVRLDFPGQGRRMTEAGYGAAFDHGGGLLFVSDIPVDPHYGAPLSLRKAAERERVSNGEYVIYTLSFTNNMHQALIGAELLDRPPHGVTLVPGSAVLNGQPLADPATDQSGDLVYALGTLGPLSSHELSYVMHFTAAAREGRNENTAVLSGRQAGTGTPRQSPVARAMVRLDNSGGVFARQGTVVGSVFMDCNGDGIRGGASEPGIPGVRIVTQEGLSVVTDIDGKYLLYGLRPVTHAFLVQSETLPRGTEVGVTRTNDLRRGGSRLIPLRKGEMRAEHFAVAACTPEALEEVEQRRAHFEEKRQPASLNAADLPIEGQRAPVRSARSEAGIATTTQITPGMLSGGDAEAGQARNVAEKAEASARRQPLDALIRALDAAPGFIDFADGQTVARRTQNIRVKGKADLSLSLMLNGRALGSDRVGERTSWASNNVQALEYIAVKLDPGENRLTLIGSDGFGIERARNEIRLIAPGKPARFEIIMPRTAPANPASVVPVVVRVLDARGLPVPASGTVTLNARRALWDVTDIRTGTPGVQAYLDNGEATFGLIPPQVSGPDRISVTGAFGSAEAAITFTPDLQERILVGVIEGAVSLGGGGGAVLEPDRFSSFEETTTGVRGELYLKGVVRGDALLTLRYSSDRDTEDRLFRDIRGDEYYPVYGDNSERGHDAQSSENLYVKVEKGRSYILYGDIAIEPEASALKLGGLRRVATGARAHWEDDKVSVTVFGARTAQEQMVKEMPGRGVSGPYDLDLGGYVQGSERVEILVRDEEGGDVLSATPLRRGTDYLLDFFRNTITFDSPVRQLDADGNPVSIRVTYEVEAEGAERYWLYGGEVNYALSDRTTIGARAVHADAATGNPARERLQSGYIRHEDAAGGIWEAEIARSEDAQGDADAAARLSYEYQSDVVRFSAEAIHTGRDFLSHGGLARPGTDQVRLSYGHELGRDSDVLVGAEFVRDRINDVERLTVDTLYSRQFTNQFRGDIGLEYRRDRQADGTEAETALVLGGHWTPRDRPGTVIEAQLRHPVSGREHLTELTLGMHREPKAGWRTYNEVELSFGDETAMTRSKLGFSYELNEWLSGRTELSRDAAETDSTLNQAVSAGWEMNETTALSLDIEHVRRMEADEHELTSVALGVKWASADGNRVGDADFDTTFEESGRTHYASLGLAGRITPDLTLLGRSRVAVDRRNGDVHRRIRTRAGIAYRPVSDPRLEVLAWYEHRLEQKYNKSKTHLWSVDASYEVDQDLRLNGKYAGQYQDIRVSGGASASSTTQLLQAGLNYEFGEDRFQIGVNVAHLWDSAENATSGLGAEFGVAPAKGTLIAIGYNKAAGRVAGQSALYQEGFYLRLNLLLDNSLWDQLDGFLGN</sequence>
<dbReference type="SUPFAM" id="SSF49478">
    <property type="entry name" value="Cna protein B-type domain"/>
    <property type="match status" value="1"/>
</dbReference>
<protein>
    <submittedName>
        <fullName evidence="3">Putative repeat protein (TIGR01451 family)</fullName>
    </submittedName>
</protein>
<organism evidence="3 4">
    <name type="scientific">Actibacterium naphthalenivorans</name>
    <dbReference type="NCBI Taxonomy" id="1614693"/>
    <lineage>
        <taxon>Bacteria</taxon>
        <taxon>Pseudomonadati</taxon>
        <taxon>Pseudomonadota</taxon>
        <taxon>Alphaproteobacteria</taxon>
        <taxon>Rhodobacterales</taxon>
        <taxon>Roseobacteraceae</taxon>
        <taxon>Actibacterium</taxon>
    </lineage>
</organism>
<evidence type="ECO:0000313" key="4">
    <source>
        <dbReference type="Proteomes" id="UP000585681"/>
    </source>
</evidence>
<evidence type="ECO:0000256" key="2">
    <source>
        <dbReference type="SAM" id="SignalP"/>
    </source>
</evidence>
<keyword evidence="2" id="KW-0732">Signal</keyword>
<gene>
    <name evidence="3" type="ORF">GGR17_000102</name>
</gene>
<accession>A0A840C376</accession>